<dbReference type="Gene3D" id="3.40.50.150">
    <property type="entry name" value="Vaccinia Virus protein VP39"/>
    <property type="match status" value="1"/>
</dbReference>
<reference evidence="12" key="1">
    <citation type="submission" date="2020-07" db="EMBL/GenBank/DDBJ databases">
        <title>Huge and variable diversity of episymbiotic CPR bacteria and DPANN archaea in groundwater ecosystems.</title>
        <authorList>
            <person name="He C.Y."/>
            <person name="Keren R."/>
            <person name="Whittaker M."/>
            <person name="Farag I.F."/>
            <person name="Doudna J."/>
            <person name="Cate J.H.D."/>
            <person name="Banfield J.F."/>
        </authorList>
    </citation>
    <scope>NUCLEOTIDE SEQUENCE</scope>
    <source>
        <strain evidence="12">NC_groundwater_193_Ag_S-0.1um_51_7</strain>
    </source>
</reference>
<comment type="subcellular location">
    <subcellularLocation>
        <location evidence="1">Cytoplasm</location>
    </subcellularLocation>
</comment>
<keyword evidence="6" id="KW-0489">Methyltransferase</keyword>
<evidence type="ECO:0000256" key="3">
    <source>
        <dbReference type="ARBA" id="ARBA00011890"/>
    </source>
</evidence>
<evidence type="ECO:0000256" key="10">
    <source>
        <dbReference type="ARBA" id="ARBA00031323"/>
    </source>
</evidence>
<proteinExistence type="inferred from homology"/>
<dbReference type="GO" id="GO:0005737">
    <property type="term" value="C:cytoplasm"/>
    <property type="evidence" value="ECO:0007669"/>
    <property type="project" value="UniProtKB-SubCell"/>
</dbReference>
<protein>
    <recommendedName>
        <fullName evidence="4">Protein-L-isoaspartate O-methyltransferase</fullName>
        <ecNumber evidence="3">2.1.1.77</ecNumber>
    </recommendedName>
    <alternativeName>
        <fullName evidence="11">L-isoaspartyl protein carboxyl methyltransferase</fullName>
    </alternativeName>
    <alternativeName>
        <fullName evidence="9">Protein L-isoaspartyl methyltransferase</fullName>
    </alternativeName>
    <alternativeName>
        <fullName evidence="10">Protein-beta-aspartate methyltransferase</fullName>
    </alternativeName>
</protein>
<dbReference type="InterPro" id="IPR029063">
    <property type="entry name" value="SAM-dependent_MTases_sf"/>
</dbReference>
<organism evidence="12 13">
    <name type="scientific">Candidatus Sungiibacteriota bacterium</name>
    <dbReference type="NCBI Taxonomy" id="2750080"/>
    <lineage>
        <taxon>Bacteria</taxon>
        <taxon>Candidatus Sungiibacteriota</taxon>
    </lineage>
</organism>
<evidence type="ECO:0000256" key="5">
    <source>
        <dbReference type="ARBA" id="ARBA00022490"/>
    </source>
</evidence>
<evidence type="ECO:0000256" key="4">
    <source>
        <dbReference type="ARBA" id="ARBA00013346"/>
    </source>
</evidence>
<comment type="caution">
    <text evidence="12">The sequence shown here is derived from an EMBL/GenBank/DDBJ whole genome shotgun (WGS) entry which is preliminary data.</text>
</comment>
<evidence type="ECO:0000256" key="2">
    <source>
        <dbReference type="ARBA" id="ARBA00005369"/>
    </source>
</evidence>
<dbReference type="SUPFAM" id="SSF53335">
    <property type="entry name" value="S-adenosyl-L-methionine-dependent methyltransferases"/>
    <property type="match status" value="1"/>
</dbReference>
<keyword evidence="7" id="KW-0808">Transferase</keyword>
<evidence type="ECO:0000256" key="1">
    <source>
        <dbReference type="ARBA" id="ARBA00004496"/>
    </source>
</evidence>
<gene>
    <name evidence="12" type="ORF">HYT40_00990</name>
</gene>
<keyword evidence="5" id="KW-0963">Cytoplasm</keyword>
<dbReference type="PANTHER" id="PTHR11579">
    <property type="entry name" value="PROTEIN-L-ISOASPARTATE O-METHYLTRANSFERASE"/>
    <property type="match status" value="1"/>
</dbReference>
<dbReference type="AlphaFoldDB" id="A0A931SDJ2"/>
<dbReference type="InterPro" id="IPR000682">
    <property type="entry name" value="PCMT"/>
</dbReference>
<dbReference type="EMBL" id="JACOZA010000026">
    <property type="protein sequence ID" value="MBI2096718.1"/>
    <property type="molecule type" value="Genomic_DNA"/>
</dbReference>
<keyword evidence="8" id="KW-0949">S-adenosyl-L-methionine</keyword>
<dbReference type="GO" id="GO:0032259">
    <property type="term" value="P:methylation"/>
    <property type="evidence" value="ECO:0007669"/>
    <property type="project" value="UniProtKB-KW"/>
</dbReference>
<evidence type="ECO:0000256" key="6">
    <source>
        <dbReference type="ARBA" id="ARBA00022603"/>
    </source>
</evidence>
<dbReference type="CDD" id="cd02440">
    <property type="entry name" value="AdoMet_MTases"/>
    <property type="match status" value="1"/>
</dbReference>
<dbReference type="GO" id="GO:0004719">
    <property type="term" value="F:protein-L-isoaspartate (D-aspartate) O-methyltransferase activity"/>
    <property type="evidence" value="ECO:0007669"/>
    <property type="project" value="UniProtKB-EC"/>
</dbReference>
<evidence type="ECO:0000313" key="13">
    <source>
        <dbReference type="Proteomes" id="UP000724148"/>
    </source>
</evidence>
<accession>A0A931SDJ2</accession>
<evidence type="ECO:0000256" key="7">
    <source>
        <dbReference type="ARBA" id="ARBA00022679"/>
    </source>
</evidence>
<evidence type="ECO:0000313" key="12">
    <source>
        <dbReference type="EMBL" id="MBI2096718.1"/>
    </source>
</evidence>
<evidence type="ECO:0000256" key="11">
    <source>
        <dbReference type="ARBA" id="ARBA00031350"/>
    </source>
</evidence>
<dbReference type="EC" id="2.1.1.77" evidence="3"/>
<name>A0A931SDJ2_9BACT</name>
<evidence type="ECO:0000256" key="9">
    <source>
        <dbReference type="ARBA" id="ARBA00030757"/>
    </source>
</evidence>
<sequence>MDDLIESLEKKGVLRSASIKEALANIDRKDFVPADLAHLAYEDTALPIGQGQTISQPYTVVFMLELLAPKAGDHIMDVGHGSAWQTAILAEIVGEQGRVYAIELLEGLSKLGRENISKYPELLKRISFYCQDASPGLPEVGERIAGFDGIIAAAEVEDAPKAWREQLKTGGRLVYPQDQAIVREVKHGVGVFDVSRYPGFVFVPFVIGVKNS</sequence>
<evidence type="ECO:0000256" key="8">
    <source>
        <dbReference type="ARBA" id="ARBA00022691"/>
    </source>
</evidence>
<dbReference type="Pfam" id="PF01135">
    <property type="entry name" value="PCMT"/>
    <property type="match status" value="1"/>
</dbReference>
<dbReference type="PANTHER" id="PTHR11579:SF0">
    <property type="entry name" value="PROTEIN-L-ISOASPARTATE(D-ASPARTATE) O-METHYLTRANSFERASE"/>
    <property type="match status" value="1"/>
</dbReference>
<comment type="similarity">
    <text evidence="2">Belongs to the methyltransferase superfamily. L-isoaspartyl/D-aspartyl protein methyltransferase family.</text>
</comment>
<dbReference type="Proteomes" id="UP000724148">
    <property type="component" value="Unassembled WGS sequence"/>
</dbReference>